<comment type="similarity">
    <text evidence="1">Belongs to the SH3BP5 family.</text>
</comment>
<comment type="caution">
    <text evidence="4">The sequence shown here is derived from an EMBL/GenBank/DDBJ whole genome shotgun (WGS) entry which is preliminary data.</text>
</comment>
<feature type="coiled-coil region" evidence="3">
    <location>
        <begin position="39"/>
        <end position="73"/>
    </location>
</feature>
<feature type="non-terminal residue" evidence="4">
    <location>
        <position position="1"/>
    </location>
</feature>
<sequence length="127" mass="13939">QEYARALREYQEAQAIHDSWRAQIGDTVIKRTLPCFKQLQQHQLTLASEQNRINSLTERAKQAKLQYGNVLRELDRINVAVHAARKGSSAPKVTEAAAPPEAVTAKAAEVAEPAELVSVQAPSGRLA</sequence>
<evidence type="ECO:0000313" key="4">
    <source>
        <dbReference type="EMBL" id="CAK0830504.1"/>
    </source>
</evidence>
<accession>A0ABN9SF07</accession>
<keyword evidence="5" id="KW-1185">Reference proteome</keyword>
<protein>
    <submittedName>
        <fullName evidence="4">Uncharacterized protein</fullName>
    </submittedName>
</protein>
<dbReference type="Pfam" id="PF05276">
    <property type="entry name" value="SH3BP5"/>
    <property type="match status" value="1"/>
</dbReference>
<name>A0ABN9SF07_9DINO</name>
<evidence type="ECO:0000256" key="2">
    <source>
        <dbReference type="ARBA" id="ARBA00023054"/>
    </source>
</evidence>
<dbReference type="EMBL" id="CAUYUJ010010908">
    <property type="protein sequence ID" value="CAK0830504.1"/>
    <property type="molecule type" value="Genomic_DNA"/>
</dbReference>
<feature type="non-terminal residue" evidence="4">
    <location>
        <position position="127"/>
    </location>
</feature>
<proteinExistence type="inferred from homology"/>
<dbReference type="Proteomes" id="UP001189429">
    <property type="component" value="Unassembled WGS sequence"/>
</dbReference>
<evidence type="ECO:0000256" key="3">
    <source>
        <dbReference type="SAM" id="Coils"/>
    </source>
</evidence>
<keyword evidence="2 3" id="KW-0175">Coiled coil</keyword>
<dbReference type="InterPro" id="IPR007940">
    <property type="entry name" value="SH3BP5"/>
</dbReference>
<gene>
    <name evidence="4" type="ORF">PCOR1329_LOCUS29137</name>
</gene>
<evidence type="ECO:0000313" key="5">
    <source>
        <dbReference type="Proteomes" id="UP001189429"/>
    </source>
</evidence>
<reference evidence="4" key="1">
    <citation type="submission" date="2023-10" db="EMBL/GenBank/DDBJ databases">
        <authorList>
            <person name="Chen Y."/>
            <person name="Shah S."/>
            <person name="Dougan E. K."/>
            <person name="Thang M."/>
            <person name="Chan C."/>
        </authorList>
    </citation>
    <scope>NUCLEOTIDE SEQUENCE [LARGE SCALE GENOMIC DNA]</scope>
</reference>
<organism evidence="4 5">
    <name type="scientific">Prorocentrum cordatum</name>
    <dbReference type="NCBI Taxonomy" id="2364126"/>
    <lineage>
        <taxon>Eukaryota</taxon>
        <taxon>Sar</taxon>
        <taxon>Alveolata</taxon>
        <taxon>Dinophyceae</taxon>
        <taxon>Prorocentrales</taxon>
        <taxon>Prorocentraceae</taxon>
        <taxon>Prorocentrum</taxon>
    </lineage>
</organism>
<evidence type="ECO:0000256" key="1">
    <source>
        <dbReference type="ARBA" id="ARBA00007796"/>
    </source>
</evidence>